<dbReference type="PATRIC" id="fig|203275.8.peg.816"/>
<dbReference type="EMBL" id="CP003191">
    <property type="protein sequence ID" value="AEW21217.1"/>
    <property type="molecule type" value="Genomic_DNA"/>
</dbReference>
<protein>
    <submittedName>
        <fullName evidence="1">Uncharacterized protein</fullName>
    </submittedName>
</protein>
<proteinExistence type="predicted"/>
<organism evidence="1 2">
    <name type="scientific">Tannerella forsythia (strain ATCC 43037 / JCM 10827 / CCUG 21028 A / KCTC 5666 / FDC 338)</name>
    <name type="common">Bacteroides forsythus</name>
    <dbReference type="NCBI Taxonomy" id="203275"/>
    <lineage>
        <taxon>Bacteria</taxon>
        <taxon>Pseudomonadati</taxon>
        <taxon>Bacteroidota</taxon>
        <taxon>Bacteroidia</taxon>
        <taxon>Bacteroidales</taxon>
        <taxon>Tannerellaceae</taxon>
        <taxon>Tannerella</taxon>
    </lineage>
</organism>
<dbReference type="HOGENOM" id="CLU_3240718_0_0_10"/>
<accession>G8UPH9</accession>
<reference evidence="2" key="1">
    <citation type="submission" date="2011-12" db="EMBL/GenBank/DDBJ databases">
        <title>Complete sequence of Tannerella forsythia ATCC 43037.</title>
        <authorList>
            <person name="Dewhirst F."/>
            <person name="Tanner A."/>
            <person name="Izard J."/>
            <person name="Brinkac L."/>
            <person name="Durkin A.S."/>
            <person name="Hostetler J."/>
            <person name="Shetty J."/>
            <person name="Torralba M."/>
            <person name="Gill S."/>
            <person name="Nelson K."/>
        </authorList>
    </citation>
    <scope>NUCLEOTIDE SEQUENCE [LARGE SCALE GENOMIC DNA]</scope>
    <source>
        <strain evidence="2">ATCC 43037 / JCM 10827 / CCUG 33226 / KCTC 5666 / FDC 338</strain>
    </source>
</reference>
<name>G8UPH9_TANFA</name>
<dbReference type="eggNOG" id="COG0846">
    <property type="taxonomic scope" value="Bacteria"/>
</dbReference>
<dbReference type="Proteomes" id="UP000005436">
    <property type="component" value="Chromosome"/>
</dbReference>
<dbReference type="AlphaFoldDB" id="G8UPH9"/>
<gene>
    <name evidence="1" type="ordered locus">BFO_0917</name>
</gene>
<sequence>MAYQPIFLIDPKEVKAYRSDIEFIRYGASEGVKRLTERLKTMR</sequence>
<evidence type="ECO:0000313" key="2">
    <source>
        <dbReference type="Proteomes" id="UP000005436"/>
    </source>
</evidence>
<dbReference type="KEGG" id="tfo:BFO_0917"/>
<keyword evidence="2" id="KW-1185">Reference proteome</keyword>
<evidence type="ECO:0000313" key="1">
    <source>
        <dbReference type="EMBL" id="AEW21217.1"/>
    </source>
</evidence>